<dbReference type="RefSeq" id="WP_173269280.1">
    <property type="nucleotide sequence ID" value="NZ_AP021889.1"/>
</dbReference>
<evidence type="ECO:0000313" key="7">
    <source>
        <dbReference type="EMBL" id="BBP44737.1"/>
    </source>
</evidence>
<keyword evidence="8" id="KW-1185">Reference proteome</keyword>
<dbReference type="InterPro" id="IPR050768">
    <property type="entry name" value="UPF0353/GerABKA_families"/>
</dbReference>
<protein>
    <recommendedName>
        <fullName evidence="6">VWFA domain-containing protein</fullName>
    </recommendedName>
</protein>
<dbReference type="PANTHER" id="PTHR22550">
    <property type="entry name" value="SPORE GERMINATION PROTEIN"/>
    <property type="match status" value="1"/>
</dbReference>
<dbReference type="InterPro" id="IPR036465">
    <property type="entry name" value="vWFA_dom_sf"/>
</dbReference>
<feature type="domain" description="VWFA" evidence="6">
    <location>
        <begin position="125"/>
        <end position="325"/>
    </location>
</feature>
<accession>A0A6F8PRS7</accession>
<reference evidence="8" key="1">
    <citation type="submission" date="2019-11" db="EMBL/GenBank/DDBJ databases">
        <title>Isolation and characterization of two novel species in the genus Thiomicrorhabdus.</title>
        <authorList>
            <person name="Mochizuki J."/>
            <person name="Kojima H."/>
            <person name="Fukui M."/>
        </authorList>
    </citation>
    <scope>NUCLEOTIDE SEQUENCE [LARGE SCALE GENOMIC DNA]</scope>
    <source>
        <strain evidence="8">aks77</strain>
    </source>
</reference>
<sequence>MSAEFSPLLDWWHSWHFAEPQFLGLVILLPGLWLMALLKPQGLLDWQDWHFAKVLSARHSLLAQMPSGRAPVSAVTTRNTPIKFWQSAILQLLRSLLLLSLIVALAQPQQPLPPEPQAQQKTVRDLLFVVESSASFLLNDYQQNGQPQTRMDAVKQVLDQFMRELPGNRFAITVYAESAFNLMALSGDQQAARLYLQRLRPYLAGRSDEAMAEALGLALKQTQQGSLLVANPEQRKRVLILISDGDNQPSRLPVQQAIDYAQLLGVPIYTIGVGSTSKAADTRQFRGLLYQPLKAELLQQIAAQTNAAYYQIGSGQELQSVLQKIDQAEGVPWQAPPQETGYQAIYWQFLPLTLGLFAAYLLLLLIFKPQEAF</sequence>
<organism evidence="7 8">
    <name type="scientific">Thiosulfatimonas sediminis</name>
    <dbReference type="NCBI Taxonomy" id="2675054"/>
    <lineage>
        <taxon>Bacteria</taxon>
        <taxon>Pseudomonadati</taxon>
        <taxon>Pseudomonadota</taxon>
        <taxon>Gammaproteobacteria</taxon>
        <taxon>Thiotrichales</taxon>
        <taxon>Piscirickettsiaceae</taxon>
        <taxon>Thiosulfatimonas</taxon>
    </lineage>
</organism>
<evidence type="ECO:0000259" key="6">
    <source>
        <dbReference type="PROSITE" id="PS50234"/>
    </source>
</evidence>
<dbReference type="PROSITE" id="PS50234">
    <property type="entry name" value="VWFA"/>
    <property type="match status" value="1"/>
</dbReference>
<evidence type="ECO:0000256" key="5">
    <source>
        <dbReference type="SAM" id="Phobius"/>
    </source>
</evidence>
<gene>
    <name evidence="7" type="ORF">THMIRHAS_01100</name>
</gene>
<dbReference type="AlphaFoldDB" id="A0A6F8PRS7"/>
<dbReference type="EMBL" id="AP021889">
    <property type="protein sequence ID" value="BBP44737.1"/>
    <property type="molecule type" value="Genomic_DNA"/>
</dbReference>
<evidence type="ECO:0000313" key="8">
    <source>
        <dbReference type="Proteomes" id="UP000501726"/>
    </source>
</evidence>
<proteinExistence type="predicted"/>
<dbReference type="Gene3D" id="3.40.50.410">
    <property type="entry name" value="von Willebrand factor, type A domain"/>
    <property type="match status" value="1"/>
</dbReference>
<keyword evidence="3 5" id="KW-1133">Transmembrane helix</keyword>
<dbReference type="KEGG" id="tse:THMIRHAS_01100"/>
<keyword evidence="1" id="KW-1003">Cell membrane</keyword>
<evidence type="ECO:0000256" key="2">
    <source>
        <dbReference type="ARBA" id="ARBA00022692"/>
    </source>
</evidence>
<dbReference type="PANTHER" id="PTHR22550:SF5">
    <property type="entry name" value="LEUCINE ZIPPER PROTEIN 4"/>
    <property type="match status" value="1"/>
</dbReference>
<evidence type="ECO:0000256" key="3">
    <source>
        <dbReference type="ARBA" id="ARBA00022989"/>
    </source>
</evidence>
<name>A0A6F8PRS7_9GAMM</name>
<evidence type="ECO:0000256" key="1">
    <source>
        <dbReference type="ARBA" id="ARBA00022475"/>
    </source>
</evidence>
<feature type="transmembrane region" description="Helical" evidence="5">
    <location>
        <begin position="345"/>
        <end position="367"/>
    </location>
</feature>
<keyword evidence="4 5" id="KW-0472">Membrane</keyword>
<evidence type="ECO:0000256" key="4">
    <source>
        <dbReference type="ARBA" id="ARBA00023136"/>
    </source>
</evidence>
<dbReference type="SUPFAM" id="SSF53300">
    <property type="entry name" value="vWA-like"/>
    <property type="match status" value="1"/>
</dbReference>
<dbReference type="InterPro" id="IPR002035">
    <property type="entry name" value="VWF_A"/>
</dbReference>
<dbReference type="Pfam" id="PF00092">
    <property type="entry name" value="VWA"/>
    <property type="match status" value="1"/>
</dbReference>
<dbReference type="SMART" id="SM00327">
    <property type="entry name" value="VWA"/>
    <property type="match status" value="1"/>
</dbReference>
<dbReference type="Proteomes" id="UP000501726">
    <property type="component" value="Chromosome"/>
</dbReference>
<keyword evidence="2 5" id="KW-0812">Transmembrane</keyword>